<organism evidence="3 4">
    <name type="scientific">Mytilus edulis</name>
    <name type="common">Blue mussel</name>
    <dbReference type="NCBI Taxonomy" id="6550"/>
    <lineage>
        <taxon>Eukaryota</taxon>
        <taxon>Metazoa</taxon>
        <taxon>Spiralia</taxon>
        <taxon>Lophotrochozoa</taxon>
        <taxon>Mollusca</taxon>
        <taxon>Bivalvia</taxon>
        <taxon>Autobranchia</taxon>
        <taxon>Pteriomorphia</taxon>
        <taxon>Mytilida</taxon>
        <taxon>Mytiloidea</taxon>
        <taxon>Mytilidae</taxon>
        <taxon>Mytilinae</taxon>
        <taxon>Mytilus</taxon>
    </lineage>
</organism>
<protein>
    <recommendedName>
        <fullName evidence="5">C-type lectin domain-containing protein</fullName>
    </recommendedName>
</protein>
<evidence type="ECO:0000256" key="2">
    <source>
        <dbReference type="SAM" id="Phobius"/>
    </source>
</evidence>
<evidence type="ECO:0000313" key="3">
    <source>
        <dbReference type="EMBL" id="CAG2225099.1"/>
    </source>
</evidence>
<comment type="caution">
    <text evidence="3">The sequence shown here is derived from an EMBL/GenBank/DDBJ whole genome shotgun (WGS) entry which is preliminary data.</text>
</comment>
<feature type="compositionally biased region" description="Polar residues" evidence="1">
    <location>
        <begin position="505"/>
        <end position="514"/>
    </location>
</feature>
<dbReference type="AlphaFoldDB" id="A0A8S3T3K9"/>
<evidence type="ECO:0008006" key="5">
    <source>
        <dbReference type="Google" id="ProtNLM"/>
    </source>
</evidence>
<name>A0A8S3T3K9_MYTED</name>
<keyword evidence="2" id="KW-1133">Transmembrane helix</keyword>
<keyword evidence="2" id="KW-0472">Membrane</keyword>
<gene>
    <name evidence="3" type="ORF">MEDL_38250</name>
</gene>
<feature type="region of interest" description="Disordered" evidence="1">
    <location>
        <begin position="505"/>
        <end position="524"/>
    </location>
</feature>
<evidence type="ECO:0000256" key="1">
    <source>
        <dbReference type="SAM" id="MobiDB-lite"/>
    </source>
</evidence>
<dbReference type="EMBL" id="CAJPWZ010001836">
    <property type="protein sequence ID" value="CAG2225099.1"/>
    <property type="molecule type" value="Genomic_DNA"/>
</dbReference>
<evidence type="ECO:0000313" key="4">
    <source>
        <dbReference type="Proteomes" id="UP000683360"/>
    </source>
</evidence>
<dbReference type="Proteomes" id="UP000683360">
    <property type="component" value="Unassembled WGS sequence"/>
</dbReference>
<keyword evidence="2" id="KW-0812">Transmembrane</keyword>
<keyword evidence="4" id="KW-1185">Reference proteome</keyword>
<reference evidence="3" key="1">
    <citation type="submission" date="2021-03" db="EMBL/GenBank/DDBJ databases">
        <authorList>
            <person name="Bekaert M."/>
        </authorList>
    </citation>
    <scope>NUCLEOTIDE SEQUENCE</scope>
</reference>
<accession>A0A8S3T3K9</accession>
<proteinExistence type="predicted"/>
<sequence>MLKDYILQCRYVSMGGGSQTTENCSNAPTHRHYLCTTENSTNGPEDHTSTPTLSSGCCSKGVIAGTVTSILVFVVVVVIIVIILGRRFNCRKLQLKSSNIKKHETTQENNSDGQYNEIDITLGPYALAKPLSDNNTHLEKTSEDDNSYSRIVSAVFDASTVNGKTNHCIANPVYNEVRMNKTDSIRYKDSSNSLQNVMISDDYCLAKPISNPGEMDPYTDNADYDHLSNVMNREDNTVKVYDHVPNIIDSDVTYDHSTIHMRLTTINVTLYGQQMTWQNAVAFCSNHDGVLESNTTIVKDKFQGIPSNMKNIWLGKYEAYSKWAYVRGCFLIGGNLQHFAIEHSEFLECQKLCEDYTFFTAKGTDCYCKDDLSSFHRTKTCNCTDCYQVWEHNNRILNYSSDTHGKASIKCQSEGSFIKWYSDEYCKSTLSRVPLWTSGRRHIQSYHLRKSDDIDPVKLQKCFKLHQTGNTITEESTDKCNDEEMYPFVCRFGVDDDEGDTIYIPTTSISPEQNDQTDETTSKRRYDEGDTIYIPTISISPEQNDQRDETASANSSDYCLAKPITSTIEKDVDPYDMNRDYDHLHNVIKKEEQITKVYDHLPTTVTEDPTYDHSHLKSVSDNEGHYDHFKIVGEND</sequence>
<feature type="transmembrane region" description="Helical" evidence="2">
    <location>
        <begin position="62"/>
        <end position="84"/>
    </location>
</feature>